<keyword evidence="2" id="KW-1185">Reference proteome</keyword>
<protein>
    <submittedName>
        <fullName evidence="1">DUF1016 family protein</fullName>
    </submittedName>
</protein>
<dbReference type="AlphaFoldDB" id="A0A4Y8VV35"/>
<evidence type="ECO:0000313" key="2">
    <source>
        <dbReference type="Proteomes" id="UP000297872"/>
    </source>
</evidence>
<evidence type="ECO:0000313" key="1">
    <source>
        <dbReference type="EMBL" id="TFH84479.1"/>
    </source>
</evidence>
<proteinExistence type="predicted"/>
<sequence>METISEQLRRELPELRGFSPASIKKMRIFYEQWSKLINRSPMANDLQTSEKQDVL</sequence>
<reference evidence="1 2" key="1">
    <citation type="submission" date="2019-02" db="EMBL/GenBank/DDBJ databases">
        <title>Draft Genome Sequence of the Prevotella sp. BCRC 81118, Isolated from Human Feces.</title>
        <authorList>
            <person name="Huang C.-H."/>
        </authorList>
    </citation>
    <scope>NUCLEOTIDE SEQUENCE [LARGE SCALE GENOMIC DNA]</scope>
    <source>
        <strain evidence="1 2">BCRC 81118</strain>
    </source>
</reference>
<organism evidence="1 2">
    <name type="scientific">Segatella hominis</name>
    <dbReference type="NCBI Taxonomy" id="2518605"/>
    <lineage>
        <taxon>Bacteria</taxon>
        <taxon>Pseudomonadati</taxon>
        <taxon>Bacteroidota</taxon>
        <taxon>Bacteroidia</taxon>
        <taxon>Bacteroidales</taxon>
        <taxon>Prevotellaceae</taxon>
        <taxon>Segatella</taxon>
    </lineage>
</organism>
<dbReference type="Proteomes" id="UP000297872">
    <property type="component" value="Unassembled WGS sequence"/>
</dbReference>
<accession>A0A4Y8VV35</accession>
<gene>
    <name evidence="1" type="ORF">EXN75_00805</name>
</gene>
<name>A0A4Y8VV35_9BACT</name>
<comment type="caution">
    <text evidence="1">The sequence shown here is derived from an EMBL/GenBank/DDBJ whole genome shotgun (WGS) entry which is preliminary data.</text>
</comment>
<dbReference type="EMBL" id="SGVY01000002">
    <property type="protein sequence ID" value="TFH84479.1"/>
    <property type="molecule type" value="Genomic_DNA"/>
</dbReference>
<dbReference type="OrthoDB" id="9801263at2"/>